<dbReference type="GO" id="GO:0016853">
    <property type="term" value="F:isomerase activity"/>
    <property type="evidence" value="ECO:0007669"/>
    <property type="project" value="UniProtKB-KW"/>
</dbReference>
<comment type="caution">
    <text evidence="2">The sequence shown here is derived from an EMBL/GenBank/DDBJ whole genome shotgun (WGS) entry which is preliminary data.</text>
</comment>
<dbReference type="Gene3D" id="1.20.120.450">
    <property type="entry name" value="dinb family like domain"/>
    <property type="match status" value="1"/>
</dbReference>
<evidence type="ECO:0000313" key="2">
    <source>
        <dbReference type="EMBL" id="ROS44399.1"/>
    </source>
</evidence>
<gene>
    <name evidence="2" type="ORF">EDD35_6840</name>
</gene>
<name>A0A3N2H7I4_9PSEU</name>
<keyword evidence="2" id="KW-0670">Pyruvate</keyword>
<dbReference type="InterPro" id="IPR024344">
    <property type="entry name" value="MDMPI_metal-binding"/>
</dbReference>
<dbReference type="InterPro" id="IPR034660">
    <property type="entry name" value="DinB/YfiT-like"/>
</dbReference>
<dbReference type="RefSeq" id="WP_123686380.1">
    <property type="nucleotide sequence ID" value="NZ_RKHY01000001.1"/>
</dbReference>
<dbReference type="Pfam" id="PF11716">
    <property type="entry name" value="MDMPI_N"/>
    <property type="match status" value="1"/>
</dbReference>
<organism evidence="2 3">
    <name type="scientific">Amycolatopsis thermoflava</name>
    <dbReference type="NCBI Taxonomy" id="84480"/>
    <lineage>
        <taxon>Bacteria</taxon>
        <taxon>Bacillati</taxon>
        <taxon>Actinomycetota</taxon>
        <taxon>Actinomycetes</taxon>
        <taxon>Pseudonocardiales</taxon>
        <taxon>Pseudonocardiaceae</taxon>
        <taxon>Amycolatopsis</taxon>
        <taxon>Amycolatopsis methanolica group</taxon>
    </lineage>
</organism>
<dbReference type="GO" id="GO:0046872">
    <property type="term" value="F:metal ion binding"/>
    <property type="evidence" value="ECO:0007669"/>
    <property type="project" value="InterPro"/>
</dbReference>
<accession>A0A3N2H7I4</accession>
<reference evidence="2 3" key="1">
    <citation type="submission" date="2018-11" db="EMBL/GenBank/DDBJ databases">
        <title>Sequencing the genomes of 1000 actinobacteria strains.</title>
        <authorList>
            <person name="Klenk H.-P."/>
        </authorList>
    </citation>
    <scope>NUCLEOTIDE SEQUENCE [LARGE SCALE GENOMIC DNA]</scope>
    <source>
        <strain evidence="2 3">DSM 44348</strain>
    </source>
</reference>
<dbReference type="InterPro" id="IPR017517">
    <property type="entry name" value="Maleyloyr_isom"/>
</dbReference>
<evidence type="ECO:0000313" key="3">
    <source>
        <dbReference type="Proteomes" id="UP000274843"/>
    </source>
</evidence>
<feature type="domain" description="Mycothiol-dependent maleylpyruvate isomerase metal-binding" evidence="1">
    <location>
        <begin position="14"/>
        <end position="148"/>
    </location>
</feature>
<protein>
    <submittedName>
        <fullName evidence="2">Maleylpyruvate isomerase</fullName>
    </submittedName>
</protein>
<dbReference type="AlphaFoldDB" id="A0A3N2H7I4"/>
<sequence>METWLKELVTQIDDATARLIVTVSGLTDEQVREPSLLPGWTRGHVLTHIARAAEAHRNLLEAARTGTDIPAYTSQHARDTAIEDGAGRPVAEHVADIERTAAVFRAVVDTVPDDAWTTSVTILHLEPFPASQVVLRKLVELELHHVDLNAGYRPADWPVTFKSLELPEPMRSQAVDRLSWFSAM</sequence>
<dbReference type="Proteomes" id="UP000274843">
    <property type="component" value="Unassembled WGS sequence"/>
</dbReference>
<dbReference type="EMBL" id="RKHY01000001">
    <property type="protein sequence ID" value="ROS44399.1"/>
    <property type="molecule type" value="Genomic_DNA"/>
</dbReference>
<keyword evidence="2" id="KW-0413">Isomerase</keyword>
<proteinExistence type="predicted"/>
<dbReference type="SUPFAM" id="SSF109854">
    <property type="entry name" value="DinB/YfiT-like putative metalloenzymes"/>
    <property type="match status" value="1"/>
</dbReference>
<evidence type="ECO:0000259" key="1">
    <source>
        <dbReference type="Pfam" id="PF11716"/>
    </source>
</evidence>
<dbReference type="GeneID" id="301848085"/>
<keyword evidence="3" id="KW-1185">Reference proteome</keyword>
<dbReference type="NCBIfam" id="TIGR03083">
    <property type="entry name" value="maleylpyruvate isomerase family mycothiol-dependent enzyme"/>
    <property type="match status" value="1"/>
</dbReference>